<organism evidence="2 3">
    <name type="scientific">Purpureocillium takamizusanense</name>
    <dbReference type="NCBI Taxonomy" id="2060973"/>
    <lineage>
        <taxon>Eukaryota</taxon>
        <taxon>Fungi</taxon>
        <taxon>Dikarya</taxon>
        <taxon>Ascomycota</taxon>
        <taxon>Pezizomycotina</taxon>
        <taxon>Sordariomycetes</taxon>
        <taxon>Hypocreomycetidae</taxon>
        <taxon>Hypocreales</taxon>
        <taxon>Ophiocordycipitaceae</taxon>
        <taxon>Purpureocillium</taxon>
    </lineage>
</organism>
<keyword evidence="1" id="KW-0472">Membrane</keyword>
<evidence type="ECO:0000313" key="2">
    <source>
        <dbReference type="EMBL" id="UNI17126.1"/>
    </source>
</evidence>
<feature type="transmembrane region" description="Helical" evidence="1">
    <location>
        <begin position="15"/>
        <end position="35"/>
    </location>
</feature>
<dbReference type="Proteomes" id="UP000829364">
    <property type="component" value="Chromosome 2"/>
</dbReference>
<dbReference type="RefSeq" id="XP_047840607.1">
    <property type="nucleotide sequence ID" value="XM_047984633.1"/>
</dbReference>
<keyword evidence="3" id="KW-1185">Reference proteome</keyword>
<dbReference type="KEGG" id="ptkz:JDV02_003502"/>
<dbReference type="OrthoDB" id="4589214at2759"/>
<accession>A0A9Q8QDC4</accession>
<dbReference type="GeneID" id="72065459"/>
<sequence>MARPRVPTVYAFSQLFLRATCVALSLATFVTALYATTRYGYGKAVSGAFVASLLALPIDVVEVVALADARRHVARCSEGALCGLDFLTAVICAVVPTLVWLSSVGFVEHHCDSDRSQKECDREERNRREASDFVLAAWMMPMAVAALHIALCVFSCVDCGRRRRTRRRAQAQAESQ</sequence>
<feature type="transmembrane region" description="Helical" evidence="1">
    <location>
        <begin position="47"/>
        <end position="67"/>
    </location>
</feature>
<dbReference type="AlphaFoldDB" id="A0A9Q8QDC4"/>
<proteinExistence type="predicted"/>
<dbReference type="EMBL" id="CP086355">
    <property type="protein sequence ID" value="UNI17126.1"/>
    <property type="molecule type" value="Genomic_DNA"/>
</dbReference>
<feature type="transmembrane region" description="Helical" evidence="1">
    <location>
        <begin position="79"/>
        <end position="101"/>
    </location>
</feature>
<gene>
    <name evidence="2" type="ORF">JDV02_003502</name>
</gene>
<evidence type="ECO:0000256" key="1">
    <source>
        <dbReference type="SAM" id="Phobius"/>
    </source>
</evidence>
<keyword evidence="1" id="KW-0812">Transmembrane</keyword>
<feature type="transmembrane region" description="Helical" evidence="1">
    <location>
        <begin position="135"/>
        <end position="157"/>
    </location>
</feature>
<reference evidence="2" key="1">
    <citation type="submission" date="2021-11" db="EMBL/GenBank/DDBJ databases">
        <title>Purpureocillium_takamizusanense_genome.</title>
        <authorList>
            <person name="Nguyen N.-H."/>
        </authorList>
    </citation>
    <scope>NUCLEOTIDE SEQUENCE</scope>
    <source>
        <strain evidence="2">PT3</strain>
    </source>
</reference>
<evidence type="ECO:0000313" key="3">
    <source>
        <dbReference type="Proteomes" id="UP000829364"/>
    </source>
</evidence>
<keyword evidence="1" id="KW-1133">Transmembrane helix</keyword>
<name>A0A9Q8QDC4_9HYPO</name>
<protein>
    <submittedName>
        <fullName evidence="2">Uncharacterized protein</fullName>
    </submittedName>
</protein>